<feature type="region of interest" description="Disordered" evidence="1">
    <location>
        <begin position="310"/>
        <end position="341"/>
    </location>
</feature>
<dbReference type="STRING" id="93625.A0A409X6H9"/>
<reference evidence="2 3" key="1">
    <citation type="journal article" date="2018" name="Evol. Lett.">
        <title>Horizontal gene cluster transfer increased hallucinogenic mushroom diversity.</title>
        <authorList>
            <person name="Reynolds H.T."/>
            <person name="Vijayakumar V."/>
            <person name="Gluck-Thaler E."/>
            <person name="Korotkin H.B."/>
            <person name="Matheny P.B."/>
            <person name="Slot J.C."/>
        </authorList>
    </citation>
    <scope>NUCLEOTIDE SEQUENCE [LARGE SCALE GENOMIC DNA]</scope>
    <source>
        <strain evidence="2 3">2631</strain>
    </source>
</reference>
<dbReference type="Pfam" id="PF01026">
    <property type="entry name" value="TatD_DNase"/>
    <property type="match status" value="1"/>
</dbReference>
<dbReference type="Proteomes" id="UP000283269">
    <property type="component" value="Unassembled WGS sequence"/>
</dbReference>
<proteinExistence type="predicted"/>
<dbReference type="SUPFAM" id="SSF51556">
    <property type="entry name" value="Metallo-dependent hydrolases"/>
    <property type="match status" value="1"/>
</dbReference>
<organism evidence="2 3">
    <name type="scientific">Psilocybe cyanescens</name>
    <dbReference type="NCBI Taxonomy" id="93625"/>
    <lineage>
        <taxon>Eukaryota</taxon>
        <taxon>Fungi</taxon>
        <taxon>Dikarya</taxon>
        <taxon>Basidiomycota</taxon>
        <taxon>Agaricomycotina</taxon>
        <taxon>Agaricomycetes</taxon>
        <taxon>Agaricomycetidae</taxon>
        <taxon>Agaricales</taxon>
        <taxon>Agaricineae</taxon>
        <taxon>Strophariaceae</taxon>
        <taxon>Psilocybe</taxon>
    </lineage>
</organism>
<accession>A0A409X6H9</accession>
<dbReference type="Gene3D" id="3.20.20.140">
    <property type="entry name" value="Metal-dependent hydrolases"/>
    <property type="match status" value="1"/>
</dbReference>
<dbReference type="GO" id="GO:0016788">
    <property type="term" value="F:hydrolase activity, acting on ester bonds"/>
    <property type="evidence" value="ECO:0007669"/>
    <property type="project" value="InterPro"/>
</dbReference>
<gene>
    <name evidence="2" type="ORF">CVT25_005598</name>
</gene>
<evidence type="ECO:0008006" key="4">
    <source>
        <dbReference type="Google" id="ProtNLM"/>
    </source>
</evidence>
<dbReference type="InterPro" id="IPR032466">
    <property type="entry name" value="Metal_Hydrolase"/>
</dbReference>
<dbReference type="CDD" id="cd01310">
    <property type="entry name" value="TatD_DNAse"/>
    <property type="match status" value="1"/>
</dbReference>
<evidence type="ECO:0000256" key="1">
    <source>
        <dbReference type="SAM" id="MobiDB-lite"/>
    </source>
</evidence>
<dbReference type="PANTHER" id="PTHR46363">
    <property type="entry name" value="DEOXYRIBONUCLEASE TATDN2-RELATED"/>
    <property type="match status" value="1"/>
</dbReference>
<dbReference type="InParanoid" id="A0A409X6H9"/>
<protein>
    <recommendedName>
        <fullName evidence="4">Amidohydrolase-related domain-containing protein</fullName>
    </recommendedName>
</protein>
<evidence type="ECO:0000313" key="2">
    <source>
        <dbReference type="EMBL" id="PPQ86345.1"/>
    </source>
</evidence>
<evidence type="ECO:0000313" key="3">
    <source>
        <dbReference type="Proteomes" id="UP000283269"/>
    </source>
</evidence>
<dbReference type="PANTHER" id="PTHR46363:SF1">
    <property type="entry name" value="DEOXYRIBONUCLEASE TATDN2-RELATED"/>
    <property type="match status" value="1"/>
</dbReference>
<dbReference type="InterPro" id="IPR001130">
    <property type="entry name" value="TatD-like"/>
</dbReference>
<dbReference type="EMBL" id="NHYD01002514">
    <property type="protein sequence ID" value="PPQ86345.1"/>
    <property type="molecule type" value="Genomic_DNA"/>
</dbReference>
<keyword evidence="3" id="KW-1185">Reference proteome</keyword>
<comment type="caution">
    <text evidence="2">The sequence shown here is derived from an EMBL/GenBank/DDBJ whole genome shotgun (WGS) entry which is preliminary data.</text>
</comment>
<dbReference type="OrthoDB" id="6079689at2759"/>
<sequence length="362" mass="40468">MGKRKSSTPGEENLLLPIPPSTLPIVDTHTHMASTFDFYRGRYKEGKYQTVYEFVKAMYEGRNVEAVVDVWCEAPVNRTWREFADAAADKEKWGGLEYWFVMGDHDAKSYTDDVEKDILEAMAHPRCVGWGEMGLDYHYDNSPREIQQAVFARQLKQAVRLGKSLTIHTREADDDTERILKAEVPKDHKIHIHCFTDSPGFAQRLLDHFPNLYIGITGVITYSTNTDTSTVVHNMVAPPSEPLSESSESSASPSSLRILLETDAPFMVPANLYDDLPAIRGKKLPVCHTAMIPWTAKFVAEITNKARLRSVLPTPTPASADTEAGPEPTTEPEPAEVAQTDAWDADLVMRVARDNARSVYGV</sequence>
<name>A0A409X6H9_PSICY</name>
<dbReference type="AlphaFoldDB" id="A0A409X6H9"/>